<dbReference type="InterPro" id="IPR009045">
    <property type="entry name" value="Zn_M74/Hedgehog-like"/>
</dbReference>
<organism evidence="1 2">
    <name type="scientific">Saccharicrinis carchari</name>
    <dbReference type="NCBI Taxonomy" id="1168039"/>
    <lineage>
        <taxon>Bacteria</taxon>
        <taxon>Pseudomonadati</taxon>
        <taxon>Bacteroidota</taxon>
        <taxon>Bacteroidia</taxon>
        <taxon>Marinilabiliales</taxon>
        <taxon>Marinilabiliaceae</taxon>
        <taxon>Saccharicrinis</taxon>
    </lineage>
</organism>
<protein>
    <recommendedName>
        <fullName evidence="3">D-alanyl-D-alanine carboxypeptidase</fullName>
    </recommendedName>
</protein>
<evidence type="ECO:0000313" key="1">
    <source>
        <dbReference type="EMBL" id="SMO81954.1"/>
    </source>
</evidence>
<gene>
    <name evidence="1" type="ORF">SAMN06265379_108151</name>
</gene>
<dbReference type="AlphaFoldDB" id="A0A521EDF9"/>
<dbReference type="Proteomes" id="UP000319040">
    <property type="component" value="Unassembled WGS sequence"/>
</dbReference>
<name>A0A521EDF9_SACCC</name>
<accession>A0A521EDF9</accession>
<dbReference type="EMBL" id="FXTB01000008">
    <property type="protein sequence ID" value="SMO81954.1"/>
    <property type="molecule type" value="Genomic_DNA"/>
</dbReference>
<dbReference type="SUPFAM" id="SSF55166">
    <property type="entry name" value="Hedgehog/DD-peptidase"/>
    <property type="match status" value="1"/>
</dbReference>
<reference evidence="1 2" key="1">
    <citation type="submission" date="2017-05" db="EMBL/GenBank/DDBJ databases">
        <authorList>
            <person name="Varghese N."/>
            <person name="Submissions S."/>
        </authorList>
    </citation>
    <scope>NUCLEOTIDE SEQUENCE [LARGE SCALE GENOMIC DNA]</scope>
    <source>
        <strain evidence="1 2">DSM 27040</strain>
    </source>
</reference>
<proteinExistence type="predicted"/>
<evidence type="ECO:0000313" key="2">
    <source>
        <dbReference type="Proteomes" id="UP000319040"/>
    </source>
</evidence>
<dbReference type="OrthoDB" id="9799970at2"/>
<sequence>MSIFWTDKRTDLSGSRWEVWERYYQDTMDWPAFKSKVIEFNPSLNNDSRWLFVKGWIYYMPIKQQPTTPEPPSPEIDFDDVKVRSRLIQQLLKMDEKYTGVPDGILKESSLIVISQYEGIKTNWTSEQKAIGFIQLKAKEQHIETGELDGYWGPQTEYAAELLYQILTKGKTEEHWRPEEINEQPSISWPKQYSEAFYSFFGEKGKNLSYLTPPYPHFLSWNTAQQAKKIQCHKKVKESLEKILVTVREHYGLEEIKKMRLDRWGGCFNDRSIRGGSKPSMHSWGIAMDYDPSNNKLRWGRDRAQFAKPEYNKWWQIWEQEGWVSLGRQRNFDWMHVQAARIY</sequence>
<keyword evidence="2" id="KW-1185">Reference proteome</keyword>
<dbReference type="RefSeq" id="WP_142534192.1">
    <property type="nucleotide sequence ID" value="NZ_FXTB01000008.1"/>
</dbReference>
<evidence type="ECO:0008006" key="3">
    <source>
        <dbReference type="Google" id="ProtNLM"/>
    </source>
</evidence>